<keyword evidence="3 6" id="KW-0326">Glycosidase</keyword>
<evidence type="ECO:0000256" key="7">
    <source>
        <dbReference type="SAM" id="SignalP"/>
    </source>
</evidence>
<evidence type="ECO:0000313" key="9">
    <source>
        <dbReference type="EMBL" id="MCW3806629.1"/>
    </source>
</evidence>
<evidence type="ECO:0000256" key="6">
    <source>
        <dbReference type="RuleBase" id="RU361187"/>
    </source>
</evidence>
<dbReference type="Gene3D" id="2.115.10.20">
    <property type="entry name" value="Glycosyl hydrolase domain, family 43"/>
    <property type="match status" value="1"/>
</dbReference>
<evidence type="ECO:0000256" key="4">
    <source>
        <dbReference type="PIRSR" id="PIRSR606710-1"/>
    </source>
</evidence>
<feature type="signal peptide" evidence="7">
    <location>
        <begin position="1"/>
        <end position="18"/>
    </location>
</feature>
<dbReference type="Proteomes" id="UP001207408">
    <property type="component" value="Unassembled WGS sequence"/>
</dbReference>
<feature type="active site" description="Proton donor" evidence="4">
    <location>
        <position position="190"/>
    </location>
</feature>
<name>A0AAE3MF13_9BACT</name>
<protein>
    <submittedName>
        <fullName evidence="9">Family 43 glycosylhydrolase</fullName>
    </submittedName>
</protein>
<dbReference type="InterPro" id="IPR013320">
    <property type="entry name" value="ConA-like_dom_sf"/>
</dbReference>
<proteinExistence type="inferred from homology"/>
<dbReference type="Gene3D" id="2.60.120.200">
    <property type="match status" value="1"/>
</dbReference>
<dbReference type="SUPFAM" id="SSF49899">
    <property type="entry name" value="Concanavalin A-like lectins/glucanases"/>
    <property type="match status" value="1"/>
</dbReference>
<dbReference type="AlphaFoldDB" id="A0AAE3MF13"/>
<feature type="site" description="Important for catalytic activity, responsible for pKa modulation of the active site Glu and correct orientation of both the proton donor and substrate" evidence="5">
    <location>
        <position position="135"/>
    </location>
</feature>
<evidence type="ECO:0000256" key="2">
    <source>
        <dbReference type="ARBA" id="ARBA00022801"/>
    </source>
</evidence>
<keyword evidence="7" id="KW-0732">Signal</keyword>
<feature type="domain" description="Beta-xylosidase C-terminal Concanavalin A-like" evidence="8">
    <location>
        <begin position="324"/>
        <end position="497"/>
    </location>
</feature>
<dbReference type="PANTHER" id="PTHR42812:SF2">
    <property type="entry name" value="XYLOSIDASE_ARABINOSIDASE"/>
    <property type="match status" value="1"/>
</dbReference>
<dbReference type="InterPro" id="IPR041542">
    <property type="entry name" value="GH43_C2"/>
</dbReference>
<dbReference type="GO" id="GO:0005975">
    <property type="term" value="P:carbohydrate metabolic process"/>
    <property type="evidence" value="ECO:0007669"/>
    <property type="project" value="InterPro"/>
</dbReference>
<comment type="similarity">
    <text evidence="1 6">Belongs to the glycosyl hydrolase 43 family.</text>
</comment>
<evidence type="ECO:0000259" key="8">
    <source>
        <dbReference type="Pfam" id="PF17851"/>
    </source>
</evidence>
<comment type="caution">
    <text evidence="9">The sequence shown here is derived from an EMBL/GenBank/DDBJ whole genome shotgun (WGS) entry which is preliminary data.</text>
</comment>
<evidence type="ECO:0000256" key="3">
    <source>
        <dbReference type="ARBA" id="ARBA00023295"/>
    </source>
</evidence>
<dbReference type="GO" id="GO:0004553">
    <property type="term" value="F:hydrolase activity, hydrolyzing O-glycosyl compounds"/>
    <property type="evidence" value="ECO:0007669"/>
    <property type="project" value="InterPro"/>
</dbReference>
<dbReference type="RefSeq" id="WP_301200240.1">
    <property type="nucleotide sequence ID" value="NZ_JAPDPI010000027.1"/>
</dbReference>
<dbReference type="InterPro" id="IPR006710">
    <property type="entry name" value="Glyco_hydro_43"/>
</dbReference>
<organism evidence="9 10">
    <name type="scientific">Plebeiibacterium marinum</name>
    <dbReference type="NCBI Taxonomy" id="2992111"/>
    <lineage>
        <taxon>Bacteria</taxon>
        <taxon>Pseudomonadati</taxon>
        <taxon>Bacteroidota</taxon>
        <taxon>Bacteroidia</taxon>
        <taxon>Marinilabiliales</taxon>
        <taxon>Marinilabiliaceae</taxon>
        <taxon>Plebeiibacterium</taxon>
    </lineage>
</organism>
<feature type="chain" id="PRO_5042200698" evidence="7">
    <location>
        <begin position="19"/>
        <end position="507"/>
    </location>
</feature>
<feature type="active site" description="Proton acceptor" evidence="4">
    <location>
        <position position="41"/>
    </location>
</feature>
<gene>
    <name evidence="9" type="ORF">OM074_13415</name>
</gene>
<dbReference type="EMBL" id="JAPDPI010000027">
    <property type="protein sequence ID" value="MCW3806629.1"/>
    <property type="molecule type" value="Genomic_DNA"/>
</dbReference>
<dbReference type="Pfam" id="PF17851">
    <property type="entry name" value="GH43_C2"/>
    <property type="match status" value="1"/>
</dbReference>
<dbReference type="SUPFAM" id="SSF75005">
    <property type="entry name" value="Arabinanase/levansucrase/invertase"/>
    <property type="match status" value="1"/>
</dbReference>
<sequence>MRNSIILLLSLTCVFLNAQSKNENTEVGLYHNPIFAGDYPDPSILVDGDNYYVVHSSFEYYPGLTIYHSRDLVNWKPVTSALTKYIGSVWAPDLVKYKNKYYIYFPANNTNYVVVADSITGPWSEPVDLKVGNIDPGHIADDEGNRYLYFSNGGYVSLSEDGLRVTSELKQAYDGWPIPREWTIECFCMEGPKLFKRGEYYYLIVAQGGTAGPATGHMVISARSKSPLGPWENSSYNPIIRTVDNSEHWHSVGHGTVFEGKDNNWWMIFHGYEKGFYNMGRQTLLAPIEWTKDGWFKLPQDFDITQPIKQPSLAGDQIKASFNYDFGKASLNPEWEFFGEYDPSRFYLEDNTLDIQAKGSVLADCSPLLLMPADHSYTAEVELEIEGDAIGGLVLYYSNMFASGILADKSNILANLRGWQFATEKGVIDQHVYLKLRNVNHIVDMFYSLDGEKWMKIESSMEVSAYHHNVLGGFLSLRIGLVSMGEGNVKFSNFKYEPINNSSLVFY</sequence>
<reference evidence="9" key="1">
    <citation type="submission" date="2022-10" db="EMBL/GenBank/DDBJ databases">
        <authorList>
            <person name="Yu W.X."/>
        </authorList>
    </citation>
    <scope>NUCLEOTIDE SEQUENCE</scope>
    <source>
        <strain evidence="9">D04</strain>
    </source>
</reference>
<dbReference type="InterPro" id="IPR051795">
    <property type="entry name" value="Glycosyl_Hydrlase_43"/>
</dbReference>
<evidence type="ECO:0000313" key="10">
    <source>
        <dbReference type="Proteomes" id="UP001207408"/>
    </source>
</evidence>
<keyword evidence="2 6" id="KW-0378">Hydrolase</keyword>
<keyword evidence="10" id="KW-1185">Reference proteome</keyword>
<dbReference type="CDD" id="cd09002">
    <property type="entry name" value="GH43_XYL-like"/>
    <property type="match status" value="1"/>
</dbReference>
<dbReference type="PANTHER" id="PTHR42812">
    <property type="entry name" value="BETA-XYLOSIDASE"/>
    <property type="match status" value="1"/>
</dbReference>
<accession>A0AAE3MF13</accession>
<evidence type="ECO:0000256" key="5">
    <source>
        <dbReference type="PIRSR" id="PIRSR606710-2"/>
    </source>
</evidence>
<dbReference type="Pfam" id="PF04616">
    <property type="entry name" value="Glyco_hydro_43"/>
    <property type="match status" value="1"/>
</dbReference>
<dbReference type="InterPro" id="IPR023296">
    <property type="entry name" value="Glyco_hydro_beta-prop_sf"/>
</dbReference>
<evidence type="ECO:0000256" key="1">
    <source>
        <dbReference type="ARBA" id="ARBA00009865"/>
    </source>
</evidence>